<protein>
    <submittedName>
        <fullName evidence="1">Uncharacterized protein</fullName>
    </submittedName>
</protein>
<sequence>MDILRVTARWSGFPGAPGYSVFHFAGGGGLISDATQVAERVRAAFLLVAPRLPTSVSIEVQPTVEVLDSDTGVLSGFQEITAPTAVNGAAAGTYAGPAGAVVNWRTNDVRGGRRIRGRTFLVPLASAAFESNGTLSGSARSDVQDFADELLGGDLDSEFGVWSRPVGGSGGVFATATSASVPDMAAVLRSRRD</sequence>
<dbReference type="EMBL" id="LN853734">
    <property type="protein sequence ID" value="CRY96588.1"/>
    <property type="molecule type" value="Genomic_DNA"/>
</dbReference>
<evidence type="ECO:0000313" key="1">
    <source>
        <dbReference type="EMBL" id="CRY96588.1"/>
    </source>
</evidence>
<proteinExistence type="predicted"/>
<reference evidence="1" key="1">
    <citation type="submission" date="2015-06" db="EMBL/GenBank/DDBJ databases">
        <authorList>
            <person name="Joergensen T."/>
        </authorList>
    </citation>
    <scope>NUCLEOTIDE SEQUENCE</scope>
    <source>
        <strain evidence="1">RGFK1157</strain>
    </source>
</reference>
<reference evidence="1" key="2">
    <citation type="submission" date="2015-07" db="EMBL/GenBank/DDBJ databases">
        <title>Plasmids, circular viruses and viroids from rat gut.</title>
        <authorList>
            <person name="Jorgensen T.J."/>
            <person name="Hansen M.A."/>
            <person name="Xu Z."/>
            <person name="Tabak M.A."/>
            <person name="Sorensen S.J."/>
            <person name="Hansen L.H."/>
        </authorList>
    </citation>
    <scope>NUCLEOTIDE SEQUENCE</scope>
    <source>
        <strain evidence="1">RGFK1157</strain>
    </source>
</reference>
<dbReference type="AlphaFoldDB" id="A0A0H5Q3W8"/>
<name>A0A0H5Q3W8_9ZZZZ</name>
<accession>A0A0H5Q3W8</accession>
<organism evidence="1">
    <name type="scientific">uncultured prokaryote</name>
    <dbReference type="NCBI Taxonomy" id="198431"/>
    <lineage>
        <taxon>unclassified sequences</taxon>
        <taxon>environmental samples</taxon>
    </lineage>
</organism>